<feature type="signal peptide" evidence="7">
    <location>
        <begin position="1"/>
        <end position="21"/>
    </location>
</feature>
<feature type="transmembrane region" description="Helical" evidence="6">
    <location>
        <begin position="393"/>
        <end position="415"/>
    </location>
</feature>
<evidence type="ECO:0000256" key="1">
    <source>
        <dbReference type="ARBA" id="ARBA00004141"/>
    </source>
</evidence>
<sequence length="813" mass="90617">MKKILVLLLTFFALNSTYSQIFDPIKWQTELEKIDEENYLLRFKANLDAGWYLYSQQDVGDEGPIPTEFVFLDSENGDFELIGTTTEPDGEPVFDPIFEMDIKKFKGNVVFEQQIKIINPALNDINAEVYFMVCDDEKCLPPDLLEFSFELNQNEVVNFGSEEFVNPVDWTGKLTKASEGVYTFVFDAEIEEGWSIYSHKMDPDLMGPLPTVIVLNETSQFEIIQDISETGSNIVSGFDKFFEMETIKLYKDGRFEITVKLLDDTKPITGFLEFMACDDEMCLPPTGLDFSFNPETGEFNFQGEGLKSDADAENKNGFGTPVHFEFDHSLANSNCDGTETEKEDSSNFWWVFIAGFLGGLLALLTPCVFPMVPLTVSFFTKSSTSKASGIKNAIIYGISIIVIYVILGLLITTIFGADALNLLSTNAWFNLAFAVLFIVFAISFFGFFEITLPTSWISSTDKASSQGGLLGIFFMAFTLSLVSFSCTGPIIGTLLVETAVGGGPVLFGRIPVGPLIGMLGFSFALALPFALFAAFPGWLNSMPKSGGWMNSIKVTLGFIEIALALKFLSIADMILGWKILPYELFLILWILCALGLLLYFLGLLKFPLDSPVKKITLTRSLLSISMLILIIYMAMGFRVSDQSNGFVTPNLLSGLAPPAGHSYIYPGKCPLNLNCIKDFQEGVAFAKSVNKPILLDFTGHGCVNCRRMEDQVWSDPEIYSIINDDYVLISLYVDERTPLDEPYTSALSGRQMRNIGNKWADFQAIHFNRNSQPYYVLISPEGSVLNQPVGYLPNKKDFKAFLNCGKERFLESQ</sequence>
<evidence type="ECO:0000313" key="10">
    <source>
        <dbReference type="EMBL" id="GGD97119.1"/>
    </source>
</evidence>
<feature type="domain" description="Cytochrome C biogenesis protein transmembrane" evidence="8">
    <location>
        <begin position="349"/>
        <end position="568"/>
    </location>
</feature>
<evidence type="ECO:0000256" key="5">
    <source>
        <dbReference type="ARBA" id="ARBA00023136"/>
    </source>
</evidence>
<evidence type="ECO:0000256" key="7">
    <source>
        <dbReference type="SAM" id="SignalP"/>
    </source>
</evidence>
<keyword evidence="7" id="KW-0732">Signal</keyword>
<dbReference type="PANTHER" id="PTHR32234">
    <property type="entry name" value="THIOL:DISULFIDE INTERCHANGE PROTEIN DSBD"/>
    <property type="match status" value="1"/>
</dbReference>
<keyword evidence="5 6" id="KW-0472">Membrane</keyword>
<feature type="transmembrane region" description="Helical" evidence="6">
    <location>
        <begin position="556"/>
        <end position="580"/>
    </location>
</feature>
<evidence type="ECO:0000259" key="9">
    <source>
        <dbReference type="Pfam" id="PF11412"/>
    </source>
</evidence>
<dbReference type="PANTHER" id="PTHR32234:SF0">
    <property type="entry name" value="THIOL:DISULFIDE INTERCHANGE PROTEIN DSBD"/>
    <property type="match status" value="1"/>
</dbReference>
<evidence type="ECO:0000259" key="8">
    <source>
        <dbReference type="Pfam" id="PF02683"/>
    </source>
</evidence>
<comment type="subcellular location">
    <subcellularLocation>
        <location evidence="1">Membrane</location>
        <topology evidence="1">Multi-pass membrane protein</topology>
    </subcellularLocation>
</comment>
<feature type="domain" description="Thiol:disulfide interchange protein DsbD N-terminal" evidence="9">
    <location>
        <begin position="35"/>
        <end position="143"/>
    </location>
</feature>
<dbReference type="GO" id="GO:0045454">
    <property type="term" value="P:cell redox homeostasis"/>
    <property type="evidence" value="ECO:0007669"/>
    <property type="project" value="TreeGrafter"/>
</dbReference>
<dbReference type="Pfam" id="PF02683">
    <property type="entry name" value="DsbD_TM"/>
    <property type="match status" value="1"/>
</dbReference>
<dbReference type="GO" id="GO:0015035">
    <property type="term" value="F:protein-disulfide reductase activity"/>
    <property type="evidence" value="ECO:0007669"/>
    <property type="project" value="TreeGrafter"/>
</dbReference>
<feature type="transmembrane region" description="Helical" evidence="6">
    <location>
        <begin position="348"/>
        <end position="372"/>
    </location>
</feature>
<keyword evidence="4 6" id="KW-1133">Transmembrane helix</keyword>
<evidence type="ECO:0000313" key="11">
    <source>
        <dbReference type="Proteomes" id="UP000652231"/>
    </source>
</evidence>
<keyword evidence="2 6" id="KW-0812">Transmembrane</keyword>
<proteinExistence type="predicted"/>
<evidence type="ECO:0000256" key="2">
    <source>
        <dbReference type="ARBA" id="ARBA00022692"/>
    </source>
</evidence>
<dbReference type="GO" id="GO:0017004">
    <property type="term" value="P:cytochrome complex assembly"/>
    <property type="evidence" value="ECO:0007669"/>
    <property type="project" value="UniProtKB-KW"/>
</dbReference>
<dbReference type="InterPro" id="IPR028250">
    <property type="entry name" value="DsbDN"/>
</dbReference>
<name>A0A8J2VC36_9FLAO</name>
<dbReference type="Pfam" id="PF13899">
    <property type="entry name" value="Thioredoxin_7"/>
    <property type="match status" value="1"/>
</dbReference>
<dbReference type="InterPro" id="IPR003834">
    <property type="entry name" value="Cyt_c_assmbl_TM_dom"/>
</dbReference>
<dbReference type="EMBL" id="BMGK01000008">
    <property type="protein sequence ID" value="GGD97119.1"/>
    <property type="molecule type" value="Genomic_DNA"/>
</dbReference>
<dbReference type="InterPro" id="IPR036249">
    <property type="entry name" value="Thioredoxin-like_sf"/>
</dbReference>
<evidence type="ECO:0000256" key="3">
    <source>
        <dbReference type="ARBA" id="ARBA00022748"/>
    </source>
</evidence>
<dbReference type="RefSeq" id="WP_188442253.1">
    <property type="nucleotide sequence ID" value="NZ_BMGK01000008.1"/>
</dbReference>
<comment type="caution">
    <text evidence="10">The sequence shown here is derived from an EMBL/GenBank/DDBJ whole genome shotgun (WGS) entry which is preliminary data.</text>
</comment>
<dbReference type="SUPFAM" id="SSF52833">
    <property type="entry name" value="Thioredoxin-like"/>
    <property type="match status" value="1"/>
</dbReference>
<reference evidence="10" key="2">
    <citation type="submission" date="2020-09" db="EMBL/GenBank/DDBJ databases">
        <authorList>
            <person name="Sun Q."/>
            <person name="Zhou Y."/>
        </authorList>
    </citation>
    <scope>NUCLEOTIDE SEQUENCE</scope>
    <source>
        <strain evidence="10">CGMCC 1.12924</strain>
    </source>
</reference>
<evidence type="ECO:0000256" key="4">
    <source>
        <dbReference type="ARBA" id="ARBA00022989"/>
    </source>
</evidence>
<dbReference type="Gene3D" id="3.40.30.10">
    <property type="entry name" value="Glutaredoxin"/>
    <property type="match status" value="1"/>
</dbReference>
<feature type="transmembrane region" description="Helical" evidence="6">
    <location>
        <begin position="469"/>
        <end position="495"/>
    </location>
</feature>
<accession>A0A8J2VC36</accession>
<dbReference type="Pfam" id="PF11412">
    <property type="entry name" value="DsbD_N"/>
    <property type="match status" value="1"/>
</dbReference>
<dbReference type="InterPro" id="IPR036929">
    <property type="entry name" value="DsbDN_sf"/>
</dbReference>
<organism evidence="10 11">
    <name type="scientific">Planktosalinus lacus</name>
    <dbReference type="NCBI Taxonomy" id="1526573"/>
    <lineage>
        <taxon>Bacteria</taxon>
        <taxon>Pseudomonadati</taxon>
        <taxon>Bacteroidota</taxon>
        <taxon>Flavobacteriia</taxon>
        <taxon>Flavobacteriales</taxon>
        <taxon>Flavobacteriaceae</taxon>
        <taxon>Planktosalinus</taxon>
    </lineage>
</organism>
<keyword evidence="3" id="KW-0201">Cytochrome c-type biogenesis</keyword>
<protein>
    <submittedName>
        <fullName evidence="10">Thiol:disulfide interchange protein</fullName>
    </submittedName>
</protein>
<keyword evidence="11" id="KW-1185">Reference proteome</keyword>
<feature type="chain" id="PRO_5035317589" evidence="7">
    <location>
        <begin position="22"/>
        <end position="813"/>
    </location>
</feature>
<dbReference type="Gene3D" id="2.60.40.1250">
    <property type="entry name" value="Thiol:disulfide interchange protein DsbD, N-terminal domain"/>
    <property type="match status" value="2"/>
</dbReference>
<feature type="transmembrane region" description="Helical" evidence="6">
    <location>
        <begin position="616"/>
        <end position="635"/>
    </location>
</feature>
<reference evidence="10" key="1">
    <citation type="journal article" date="2014" name="Int. J. Syst. Evol. Microbiol.">
        <title>Complete genome sequence of Corynebacterium casei LMG S-19264T (=DSM 44701T), isolated from a smear-ripened cheese.</title>
        <authorList>
            <consortium name="US DOE Joint Genome Institute (JGI-PGF)"/>
            <person name="Walter F."/>
            <person name="Albersmeier A."/>
            <person name="Kalinowski J."/>
            <person name="Ruckert C."/>
        </authorList>
    </citation>
    <scope>NUCLEOTIDE SEQUENCE</scope>
    <source>
        <strain evidence="10">CGMCC 1.12924</strain>
    </source>
</reference>
<gene>
    <name evidence="10" type="ORF">GCM10011312_20820</name>
</gene>
<evidence type="ECO:0000256" key="6">
    <source>
        <dbReference type="SAM" id="Phobius"/>
    </source>
</evidence>
<dbReference type="Proteomes" id="UP000652231">
    <property type="component" value="Unassembled WGS sequence"/>
</dbReference>
<feature type="transmembrane region" description="Helical" evidence="6">
    <location>
        <begin position="427"/>
        <end position="448"/>
    </location>
</feature>
<feature type="transmembrane region" description="Helical" evidence="6">
    <location>
        <begin position="586"/>
        <end position="604"/>
    </location>
</feature>
<dbReference type="GO" id="GO:0016020">
    <property type="term" value="C:membrane"/>
    <property type="evidence" value="ECO:0007669"/>
    <property type="project" value="UniProtKB-SubCell"/>
</dbReference>
<feature type="transmembrane region" description="Helical" evidence="6">
    <location>
        <begin position="515"/>
        <end position="535"/>
    </location>
</feature>
<dbReference type="AlphaFoldDB" id="A0A8J2VC36"/>